<comment type="caution">
    <text evidence="1">The sequence shown here is derived from an EMBL/GenBank/DDBJ whole genome shotgun (WGS) entry which is preliminary data.</text>
</comment>
<dbReference type="AlphaFoldDB" id="A0A2H6BWI3"/>
<sequence length="47" mass="5467">MKTVKVLADINSLARQLKRQRTNIDPSQWQSDVLLHPQGKLRDLELI</sequence>
<evidence type="ECO:0000313" key="2">
    <source>
        <dbReference type="Proteomes" id="UP000236321"/>
    </source>
</evidence>
<dbReference type="RefSeq" id="WP_162205112.1">
    <property type="nucleotide sequence ID" value="NZ_BEIU01000014.1"/>
</dbReference>
<dbReference type="EMBL" id="BEYQ01000013">
    <property type="protein sequence ID" value="GBD54545.1"/>
    <property type="molecule type" value="Genomic_DNA"/>
</dbReference>
<dbReference type="Proteomes" id="UP000236321">
    <property type="component" value="Unassembled WGS sequence"/>
</dbReference>
<name>A0A2H6BWI3_MICAE</name>
<accession>A0A2H6BWI3</accession>
<gene>
    <name evidence="1" type="ORF">BGM30_36380</name>
</gene>
<protein>
    <submittedName>
        <fullName evidence="1">Uncharacterized protein</fullName>
    </submittedName>
</protein>
<reference evidence="2" key="1">
    <citation type="submission" date="2017-12" db="EMBL/GenBank/DDBJ databases">
        <title>Improved Draft Genome Sequence of Microcystis aeruginosa NIES-298, a Microcystin-Producing Cyanobacterium from Lake Kasumigaura, Japan.</title>
        <authorList>
            <person name="Yamaguchi H."/>
            <person name="Suzuki S."/>
            <person name="Kawachi M."/>
        </authorList>
    </citation>
    <scope>NUCLEOTIDE SEQUENCE [LARGE SCALE GENOMIC DNA]</scope>
    <source>
        <strain evidence="2">NIES-298</strain>
    </source>
</reference>
<evidence type="ECO:0000313" key="1">
    <source>
        <dbReference type="EMBL" id="GBD54545.1"/>
    </source>
</evidence>
<organism evidence="1 2">
    <name type="scientific">Microcystis aeruginosa NIES-298</name>
    <dbReference type="NCBI Taxonomy" id="449468"/>
    <lineage>
        <taxon>Bacteria</taxon>
        <taxon>Bacillati</taxon>
        <taxon>Cyanobacteriota</taxon>
        <taxon>Cyanophyceae</taxon>
        <taxon>Oscillatoriophycideae</taxon>
        <taxon>Chroococcales</taxon>
        <taxon>Microcystaceae</taxon>
        <taxon>Microcystis</taxon>
    </lineage>
</organism>
<proteinExistence type="predicted"/>